<comment type="caution">
    <text evidence="2">The sequence shown here is derived from an EMBL/GenBank/DDBJ whole genome shotgun (WGS) entry which is preliminary data.</text>
</comment>
<name>A0A2W1K5S3_ACIFR</name>
<organism evidence="2 3">
    <name type="scientific">Acidithiobacillus ferrooxidans</name>
    <name type="common">Thiobacillus ferrooxidans</name>
    <dbReference type="NCBI Taxonomy" id="920"/>
    <lineage>
        <taxon>Bacteria</taxon>
        <taxon>Pseudomonadati</taxon>
        <taxon>Pseudomonadota</taxon>
        <taxon>Acidithiobacillia</taxon>
        <taxon>Acidithiobacillales</taxon>
        <taxon>Acidithiobacillaceae</taxon>
        <taxon>Acidithiobacillus</taxon>
    </lineage>
</organism>
<gene>
    <name evidence="2" type="ORF">DN052_03410</name>
</gene>
<reference evidence="2 3" key="1">
    <citation type="submission" date="2018-06" db="EMBL/GenBank/DDBJ databases">
        <title>Draft sequence of Acidithiobacillus ferrooxidans CCM 4253.</title>
        <authorList>
            <person name="Moya-Beltran A."/>
            <person name="Castro M."/>
            <person name="Covarrubias P.C."/>
            <person name="Issotta F."/>
            <person name="Janiczek O."/>
            <person name="Mandl M."/>
            <person name="Kucera J."/>
            <person name="Quatrini R."/>
        </authorList>
    </citation>
    <scope>NUCLEOTIDE SEQUENCE [LARGE SCALE GENOMIC DNA]</scope>
    <source>
        <strain evidence="2 3">CCM 4253</strain>
    </source>
</reference>
<dbReference type="AlphaFoldDB" id="A0A2W1K5S3"/>
<feature type="compositionally biased region" description="Polar residues" evidence="1">
    <location>
        <begin position="84"/>
        <end position="93"/>
    </location>
</feature>
<evidence type="ECO:0000256" key="1">
    <source>
        <dbReference type="SAM" id="MobiDB-lite"/>
    </source>
</evidence>
<proteinExistence type="predicted"/>
<dbReference type="EMBL" id="QKQP01000001">
    <property type="protein sequence ID" value="PZD82099.1"/>
    <property type="molecule type" value="Genomic_DNA"/>
</dbReference>
<evidence type="ECO:0000313" key="2">
    <source>
        <dbReference type="EMBL" id="PZD82099.1"/>
    </source>
</evidence>
<sequence>MQQEQKLLTSEEAAGLLRKTPVAFRDAMCRSRAGWAIWLASRRVWLGRRYHLRREDVEAILDLGDQVADRDRQTGTVSPMPAQSALNRVSGSN</sequence>
<dbReference type="Proteomes" id="UP000248886">
    <property type="component" value="Unassembled WGS sequence"/>
</dbReference>
<accession>A0A2W1K5S3</accession>
<feature type="region of interest" description="Disordered" evidence="1">
    <location>
        <begin position="71"/>
        <end position="93"/>
    </location>
</feature>
<protein>
    <submittedName>
        <fullName evidence="2">Uncharacterized protein</fullName>
    </submittedName>
</protein>
<evidence type="ECO:0000313" key="3">
    <source>
        <dbReference type="Proteomes" id="UP000248886"/>
    </source>
</evidence>